<dbReference type="EMBL" id="JAOYEY010000050">
    <property type="protein sequence ID" value="MCV9888157.1"/>
    <property type="molecule type" value="Genomic_DNA"/>
</dbReference>
<evidence type="ECO:0000313" key="2">
    <source>
        <dbReference type="Proteomes" id="UP001526147"/>
    </source>
</evidence>
<name>A0ABT3DM83_9BACI</name>
<protein>
    <submittedName>
        <fullName evidence="1">YqhG family protein</fullName>
    </submittedName>
</protein>
<dbReference type="Proteomes" id="UP001526147">
    <property type="component" value="Unassembled WGS sequence"/>
</dbReference>
<evidence type="ECO:0000313" key="1">
    <source>
        <dbReference type="EMBL" id="MCV9888157.1"/>
    </source>
</evidence>
<keyword evidence="2" id="KW-1185">Reference proteome</keyword>
<dbReference type="RefSeq" id="WP_264144342.1">
    <property type="nucleotide sequence ID" value="NZ_JAOYEY010000050.1"/>
</dbReference>
<dbReference type="InterPro" id="IPR024562">
    <property type="entry name" value="YqhG"/>
</dbReference>
<reference evidence="1 2" key="1">
    <citation type="submission" date="2022-10" db="EMBL/GenBank/DDBJ databases">
        <title>Draft genome assembly of moderately radiation resistant bacterium Metabacillus halosaccharovorans.</title>
        <authorList>
            <person name="Pal S."/>
            <person name="Gopinathan A."/>
        </authorList>
    </citation>
    <scope>NUCLEOTIDE SEQUENCE [LARGE SCALE GENOMIC DNA]</scope>
    <source>
        <strain evidence="1 2">VITHBRA001</strain>
    </source>
</reference>
<accession>A0ABT3DM83</accession>
<proteinExistence type="predicted"/>
<comment type="caution">
    <text evidence="1">The sequence shown here is derived from an EMBL/GenBank/DDBJ whole genome shotgun (WGS) entry which is preliminary data.</text>
</comment>
<gene>
    <name evidence="1" type="ORF">OIH86_21145</name>
</gene>
<organism evidence="1 2">
    <name type="scientific">Metabacillus halosaccharovorans</name>
    <dbReference type="NCBI Taxonomy" id="930124"/>
    <lineage>
        <taxon>Bacteria</taxon>
        <taxon>Bacillati</taxon>
        <taxon>Bacillota</taxon>
        <taxon>Bacilli</taxon>
        <taxon>Bacillales</taxon>
        <taxon>Bacillaceae</taxon>
        <taxon>Metabacillus</taxon>
    </lineage>
</organism>
<sequence length="266" mass="31145">MQQEQIHHFLESFFTSNSCEVLENQQGYITVQLTIEMDKLLMNRPFYWHYLEKTNGVPNPMKLTLITDQNRAPKDLKGEVMHFGAPRLHQIFQSTKELGSYIRLFEHVKPRGGNVPLHPWIGVNIMVSYQCDMKKDQLYSIGLHLVSGVIVENFQEKLENLELTPKIPDLCFTMTPLIKPQSGLKRIEQFILQDIHNHDHTWADKARERWNKDLELLNHFYEDLEEKPECYEVEKQALQELYEPQIHISIQNGGIFYLTPGGILNS</sequence>
<dbReference type="Pfam" id="PF11079">
    <property type="entry name" value="YqhG"/>
    <property type="match status" value="1"/>
</dbReference>